<protein>
    <submittedName>
        <fullName evidence="1">Helix-hairpin-helix motif</fullName>
    </submittedName>
</protein>
<dbReference type="EMBL" id="CYXP01000009">
    <property type="protein sequence ID" value="CUN30447.1"/>
    <property type="molecule type" value="Genomic_DNA"/>
</dbReference>
<dbReference type="Proteomes" id="UP000095591">
    <property type="component" value="Unassembled WGS sequence"/>
</dbReference>
<evidence type="ECO:0000313" key="2">
    <source>
        <dbReference type="Proteomes" id="UP000095591"/>
    </source>
</evidence>
<name>A0A173VWB7_PARDI</name>
<dbReference type="AlphaFoldDB" id="A0A173VWB7"/>
<organism evidence="1 2">
    <name type="scientific">Parabacteroides distasonis</name>
    <dbReference type="NCBI Taxonomy" id="823"/>
    <lineage>
        <taxon>Bacteria</taxon>
        <taxon>Pseudomonadati</taxon>
        <taxon>Bacteroidota</taxon>
        <taxon>Bacteroidia</taxon>
        <taxon>Bacteroidales</taxon>
        <taxon>Tannerellaceae</taxon>
        <taxon>Parabacteroides</taxon>
    </lineage>
</organism>
<evidence type="ECO:0000313" key="1">
    <source>
        <dbReference type="EMBL" id="CUN30447.1"/>
    </source>
</evidence>
<sequence>MKRLFIILSIILLINSYYANSQIEYSVDKWMEYVEELALETEDTERIESLYADLSYLTEHPFDLNAVTEEQLKRLPFLSDRQIEQLLSYRKRYGNMVSIYELKNIEDIDFQTISLLLPFVYIGDNLVEKRLLTVKNLLKYGRNELQIRYDQCFQQKKGYGEQTDSILSLYPNRKYRGEPFYHSLRYSYTFEDRLQAGFVAEKDAGEPFWNAYHKGYDFYSAHLFLKDINWLKSLAIGDYKMSFGQGLVISNDFSPSRTAVVAQAERRTNGFRRHFSTNEQDFFRGVASTITIKNLDISVFYSYRKMDAAVDSLTFTSLKTDGLHRLQRDWEKRKMITMQVYGGNIRYATSHFHVGLTALSYSFGKFKMDPDPKPYNLFYFRGSNNFNIGVDYMLKSNRIKFYGETALSKNGAISTLNALQLTPASYISFLVLYRYYDRRYQALFGNAFSQGSTVQNEQGVYMGLQLTPIARWKLSVYADLFRFPWLKYGIDAPSGGQEYMAQIDYTPSRNYSAYLRYKYRQKEKNGTFENDNLLKINTYKQHRIRFQQVYNFSSPFIFKTSLDGILFDDPIKKLNKGIMISQSIGWKPTTLPLQMDGYLAWFHTDDYNSRVSSYEKNILYAFNMPSFYGDGMRFALTFRLDIWKRLSLSAKLAHTHYWDRDLIGTDTEEISGSDKTDLYALLRWKF</sequence>
<dbReference type="SUPFAM" id="SSF47781">
    <property type="entry name" value="RuvA domain 2-like"/>
    <property type="match status" value="1"/>
</dbReference>
<dbReference type="InterPro" id="IPR010994">
    <property type="entry name" value="RuvA_2-like"/>
</dbReference>
<reference evidence="1 2" key="1">
    <citation type="submission" date="2015-09" db="EMBL/GenBank/DDBJ databases">
        <authorList>
            <consortium name="Pathogen Informatics"/>
        </authorList>
    </citation>
    <scope>NUCLEOTIDE SEQUENCE [LARGE SCALE GENOMIC DNA]</scope>
    <source>
        <strain evidence="1 2">2789STDY5608872</strain>
    </source>
</reference>
<accession>A0A173VWB7</accession>
<dbReference type="RefSeq" id="WP_057319864.1">
    <property type="nucleotide sequence ID" value="NZ_CYXP01000009.1"/>
</dbReference>
<proteinExistence type="predicted"/>
<gene>
    <name evidence="1" type="ORF">ERS852429_03569</name>
</gene>